<reference evidence="4 5" key="1">
    <citation type="submission" date="2020-08" db="EMBL/GenBank/DDBJ databases">
        <title>Novel species isolated from subtropical streams in China.</title>
        <authorList>
            <person name="Lu H."/>
        </authorList>
    </citation>
    <scope>NUCLEOTIDE SEQUENCE [LARGE SCALE GENOMIC DNA]</scope>
    <source>
        <strain evidence="4 5">KCTC 52442</strain>
    </source>
</reference>
<comment type="caution">
    <text evidence="4">The sequence shown here is derived from an EMBL/GenBank/DDBJ whole genome shotgun (WGS) entry which is preliminary data.</text>
</comment>
<feature type="signal peptide" evidence="3">
    <location>
        <begin position="1"/>
        <end position="26"/>
    </location>
</feature>
<organism evidence="4 5">
    <name type="scientific">Undibacterium amnicola</name>
    <dbReference type="NCBI Taxonomy" id="1834038"/>
    <lineage>
        <taxon>Bacteria</taxon>
        <taxon>Pseudomonadati</taxon>
        <taxon>Pseudomonadota</taxon>
        <taxon>Betaproteobacteria</taxon>
        <taxon>Burkholderiales</taxon>
        <taxon>Oxalobacteraceae</taxon>
        <taxon>Undibacterium</taxon>
    </lineage>
</organism>
<gene>
    <name evidence="4" type="ORF">H8K33_08750</name>
</gene>
<sequence length="281" mass="31598">MRINHLITTILLATSLTITVGSTATAQVTVKPLVIGESLELVSKTMQETRRINVYLPDGYRLDQSKAYPVIYMPDGGVAEDFLHIAGLMQVSMANGTMRPSILVGIENTVRRRDLTGPSNSELDKKAIPNLGGAESYRRFLTKELIPEIEQRYRTTQERALVGESLAGLFTLETLFHTPDMFQTYIAIDPSLWWNDEHLTAQFAKKLQAQPQLAKNLYFASSGQRGMESVIQNFAQMLQTQKPVGLNWTYEHFAKETHATIYHPAALIAFRQLFAPEPNNK</sequence>
<proteinExistence type="inferred from homology"/>
<evidence type="ECO:0000256" key="3">
    <source>
        <dbReference type="SAM" id="SignalP"/>
    </source>
</evidence>
<dbReference type="EMBL" id="JACOFU010000003">
    <property type="protein sequence ID" value="MBC3831598.1"/>
    <property type="molecule type" value="Genomic_DNA"/>
</dbReference>
<dbReference type="RefSeq" id="WP_186890644.1">
    <property type="nucleotide sequence ID" value="NZ_JACOFU010000003.1"/>
</dbReference>
<name>A0ABR6XQ12_9BURK</name>
<keyword evidence="3" id="KW-0732">Signal</keyword>
<dbReference type="Proteomes" id="UP000643610">
    <property type="component" value="Unassembled WGS sequence"/>
</dbReference>
<keyword evidence="5" id="KW-1185">Reference proteome</keyword>
<protein>
    <submittedName>
        <fullName evidence="4">Alpha/beta hydrolase</fullName>
    </submittedName>
</protein>
<dbReference type="InterPro" id="IPR029058">
    <property type="entry name" value="AB_hydrolase_fold"/>
</dbReference>
<evidence type="ECO:0000256" key="1">
    <source>
        <dbReference type="ARBA" id="ARBA00005622"/>
    </source>
</evidence>
<keyword evidence="2 4" id="KW-0378">Hydrolase</keyword>
<dbReference type="InterPro" id="IPR000801">
    <property type="entry name" value="Esterase-like"/>
</dbReference>
<comment type="similarity">
    <text evidence="1">Belongs to the esterase D family.</text>
</comment>
<dbReference type="Pfam" id="PF00756">
    <property type="entry name" value="Esterase"/>
    <property type="match status" value="1"/>
</dbReference>
<dbReference type="PANTHER" id="PTHR40841">
    <property type="entry name" value="SIDEROPHORE TRIACETYLFUSARININE C ESTERASE"/>
    <property type="match status" value="1"/>
</dbReference>
<feature type="chain" id="PRO_5045991216" evidence="3">
    <location>
        <begin position="27"/>
        <end position="281"/>
    </location>
</feature>
<dbReference type="GO" id="GO:0016787">
    <property type="term" value="F:hydrolase activity"/>
    <property type="evidence" value="ECO:0007669"/>
    <property type="project" value="UniProtKB-KW"/>
</dbReference>
<evidence type="ECO:0000256" key="2">
    <source>
        <dbReference type="ARBA" id="ARBA00022801"/>
    </source>
</evidence>
<dbReference type="Gene3D" id="3.40.50.1820">
    <property type="entry name" value="alpha/beta hydrolase"/>
    <property type="match status" value="1"/>
</dbReference>
<accession>A0ABR6XQ12</accession>
<dbReference type="SUPFAM" id="SSF53474">
    <property type="entry name" value="alpha/beta-Hydrolases"/>
    <property type="match status" value="1"/>
</dbReference>
<dbReference type="InterPro" id="IPR052558">
    <property type="entry name" value="Siderophore_Hydrolase_D"/>
</dbReference>
<evidence type="ECO:0000313" key="5">
    <source>
        <dbReference type="Proteomes" id="UP000643610"/>
    </source>
</evidence>
<dbReference type="PANTHER" id="PTHR40841:SF2">
    <property type="entry name" value="SIDEROPHORE-DEGRADING ESTERASE (EUROFUNG)"/>
    <property type="match status" value="1"/>
</dbReference>
<evidence type="ECO:0000313" key="4">
    <source>
        <dbReference type="EMBL" id="MBC3831598.1"/>
    </source>
</evidence>